<dbReference type="InterPro" id="IPR023214">
    <property type="entry name" value="HAD_sf"/>
</dbReference>
<dbReference type="AlphaFoldDB" id="A0A943ENT4"/>
<dbReference type="GO" id="GO:0000287">
    <property type="term" value="F:magnesium ion binding"/>
    <property type="evidence" value="ECO:0007669"/>
    <property type="project" value="TreeGrafter"/>
</dbReference>
<name>A0A943ENT4_9FIRM</name>
<dbReference type="EMBL" id="JAGZCC010000014">
    <property type="protein sequence ID" value="MBS5587882.1"/>
    <property type="molecule type" value="Genomic_DNA"/>
</dbReference>
<accession>A0A943ENT4</accession>
<sequence>MGKYLFFDIDGTLVNKMTIKEIKQTCKNSHKAFKCIKVPISIIKDVNDMGFNDIIASTGSFDNKYILENYINQTSGIREFFNIDIFSRDTDSYINGEIIQKGCTKDDAIKKDLAYYTADIKDSIAFGDSKKDYQMIETASYGVVLHLAFDKLKAIADNTFDKSNNDRIYTNINNLNWR</sequence>
<gene>
    <name evidence="1" type="ORF">KHX14_03570</name>
</gene>
<dbReference type="SUPFAM" id="SSF56784">
    <property type="entry name" value="HAD-like"/>
    <property type="match status" value="1"/>
</dbReference>
<dbReference type="InterPro" id="IPR036412">
    <property type="entry name" value="HAD-like_sf"/>
</dbReference>
<dbReference type="GO" id="GO:0005829">
    <property type="term" value="C:cytosol"/>
    <property type="evidence" value="ECO:0007669"/>
    <property type="project" value="TreeGrafter"/>
</dbReference>
<dbReference type="RefSeq" id="WP_297669860.1">
    <property type="nucleotide sequence ID" value="NZ_JAGZCC010000014.1"/>
</dbReference>
<organism evidence="1 2">
    <name type="scientific">Thomasclavelia spiroformis</name>
    <dbReference type="NCBI Taxonomy" id="29348"/>
    <lineage>
        <taxon>Bacteria</taxon>
        <taxon>Bacillati</taxon>
        <taxon>Bacillota</taxon>
        <taxon>Erysipelotrichia</taxon>
        <taxon>Erysipelotrichales</taxon>
        <taxon>Coprobacillaceae</taxon>
        <taxon>Thomasclavelia</taxon>
    </lineage>
</organism>
<protein>
    <submittedName>
        <fullName evidence="1">HAD hydrolase family protein</fullName>
    </submittedName>
</protein>
<dbReference type="Pfam" id="PF08282">
    <property type="entry name" value="Hydrolase_3"/>
    <property type="match status" value="1"/>
</dbReference>
<dbReference type="Gene3D" id="3.40.50.1000">
    <property type="entry name" value="HAD superfamily/HAD-like"/>
    <property type="match status" value="1"/>
</dbReference>
<keyword evidence="1" id="KW-0378">Hydrolase</keyword>
<reference evidence="1" key="1">
    <citation type="submission" date="2021-02" db="EMBL/GenBank/DDBJ databases">
        <title>Infant gut strain persistence is associated with maternal origin, phylogeny, and functional potential including surface adhesion and iron acquisition.</title>
        <authorList>
            <person name="Lou Y.C."/>
        </authorList>
    </citation>
    <scope>NUCLEOTIDE SEQUENCE</scope>
    <source>
        <strain evidence="1">L3_108_000G1_dasL3_108_000G1_metabat.metabat.11</strain>
    </source>
</reference>
<dbReference type="PANTHER" id="PTHR10000">
    <property type="entry name" value="PHOSPHOSERINE PHOSPHATASE"/>
    <property type="match status" value="1"/>
</dbReference>
<dbReference type="PROSITE" id="PS01228">
    <property type="entry name" value="COF_1"/>
    <property type="match status" value="1"/>
</dbReference>
<dbReference type="PANTHER" id="PTHR10000:SF8">
    <property type="entry name" value="HAD SUPERFAMILY HYDROLASE-LIKE, TYPE 3"/>
    <property type="match status" value="1"/>
</dbReference>
<evidence type="ECO:0000313" key="1">
    <source>
        <dbReference type="EMBL" id="MBS5587882.1"/>
    </source>
</evidence>
<comment type="caution">
    <text evidence="1">The sequence shown here is derived from an EMBL/GenBank/DDBJ whole genome shotgun (WGS) entry which is preliminary data.</text>
</comment>
<proteinExistence type="predicted"/>
<dbReference type="GO" id="GO:0016791">
    <property type="term" value="F:phosphatase activity"/>
    <property type="evidence" value="ECO:0007669"/>
    <property type="project" value="TreeGrafter"/>
</dbReference>
<evidence type="ECO:0000313" key="2">
    <source>
        <dbReference type="Proteomes" id="UP000751224"/>
    </source>
</evidence>
<dbReference type="Proteomes" id="UP000751224">
    <property type="component" value="Unassembled WGS sequence"/>
</dbReference>